<comment type="caution">
    <text evidence="1">The sequence shown here is derived from an EMBL/GenBank/DDBJ whole genome shotgun (WGS) entry which is preliminary data.</text>
</comment>
<proteinExistence type="predicted"/>
<accession>A0A9P4QT33</accession>
<evidence type="ECO:0000313" key="2">
    <source>
        <dbReference type="Proteomes" id="UP000799444"/>
    </source>
</evidence>
<evidence type="ECO:0000313" key="1">
    <source>
        <dbReference type="EMBL" id="KAF2730868.1"/>
    </source>
</evidence>
<dbReference type="EMBL" id="ML996207">
    <property type="protein sequence ID" value="KAF2730868.1"/>
    <property type="molecule type" value="Genomic_DNA"/>
</dbReference>
<protein>
    <submittedName>
        <fullName evidence="1">Uncharacterized protein</fullName>
    </submittedName>
</protein>
<gene>
    <name evidence="1" type="ORF">EJ04DRAFT_584852</name>
</gene>
<organism evidence="1 2">
    <name type="scientific">Polyplosphaeria fusca</name>
    <dbReference type="NCBI Taxonomy" id="682080"/>
    <lineage>
        <taxon>Eukaryota</taxon>
        <taxon>Fungi</taxon>
        <taxon>Dikarya</taxon>
        <taxon>Ascomycota</taxon>
        <taxon>Pezizomycotina</taxon>
        <taxon>Dothideomycetes</taxon>
        <taxon>Pleosporomycetidae</taxon>
        <taxon>Pleosporales</taxon>
        <taxon>Tetraplosphaeriaceae</taxon>
        <taxon>Polyplosphaeria</taxon>
    </lineage>
</organism>
<keyword evidence="2" id="KW-1185">Reference proteome</keyword>
<name>A0A9P4QT33_9PLEO</name>
<dbReference type="AlphaFoldDB" id="A0A9P4QT33"/>
<sequence>MCRLVVLLPLPLPRPCHPLSRGPARGQRFWLPSTRFPLFHLSPPLSYCGAQHQNEHLHASTRPRPCCPLPFALPFALPFSTTAAVSTASPRLPPNTSTSTAEIDLPRPSAALAGFRLHEVQFVFHYHAPCPMSTRSSVLLISRHSNPLPGARRRLLHLAASSLTCRPPAARHKPIFPFPCDRLLNLAVSHARC</sequence>
<dbReference type="Proteomes" id="UP000799444">
    <property type="component" value="Unassembled WGS sequence"/>
</dbReference>
<reference evidence="1" key="1">
    <citation type="journal article" date="2020" name="Stud. Mycol.">
        <title>101 Dothideomycetes genomes: a test case for predicting lifestyles and emergence of pathogens.</title>
        <authorList>
            <person name="Haridas S."/>
            <person name="Albert R."/>
            <person name="Binder M."/>
            <person name="Bloem J."/>
            <person name="Labutti K."/>
            <person name="Salamov A."/>
            <person name="Andreopoulos B."/>
            <person name="Baker S."/>
            <person name="Barry K."/>
            <person name="Bills G."/>
            <person name="Bluhm B."/>
            <person name="Cannon C."/>
            <person name="Castanera R."/>
            <person name="Culley D."/>
            <person name="Daum C."/>
            <person name="Ezra D."/>
            <person name="Gonzalez J."/>
            <person name="Henrissat B."/>
            <person name="Kuo A."/>
            <person name="Liang C."/>
            <person name="Lipzen A."/>
            <person name="Lutzoni F."/>
            <person name="Magnuson J."/>
            <person name="Mondo S."/>
            <person name="Nolan M."/>
            <person name="Ohm R."/>
            <person name="Pangilinan J."/>
            <person name="Park H.-J."/>
            <person name="Ramirez L."/>
            <person name="Alfaro M."/>
            <person name="Sun H."/>
            <person name="Tritt A."/>
            <person name="Yoshinaga Y."/>
            <person name="Zwiers L.-H."/>
            <person name="Turgeon B."/>
            <person name="Goodwin S."/>
            <person name="Spatafora J."/>
            <person name="Crous P."/>
            <person name="Grigoriev I."/>
        </authorList>
    </citation>
    <scope>NUCLEOTIDE SEQUENCE</scope>
    <source>
        <strain evidence="1">CBS 125425</strain>
    </source>
</reference>